<feature type="compositionally biased region" description="Polar residues" evidence="1">
    <location>
        <begin position="35"/>
        <end position="46"/>
    </location>
</feature>
<name>A0AAE9YM88_9GAMM</name>
<reference evidence="2 3" key="1">
    <citation type="journal article" date="2015" name="Genome Announc.">
        <title>Draft Genome Sequences of Marine Isolates of Thalassomonas viridans and Thalassomonas actiniarum.</title>
        <authorList>
            <person name="Olonade I."/>
            <person name="van Zyl L.J."/>
            <person name="Trindade M."/>
        </authorList>
    </citation>
    <scope>NUCLEOTIDE SEQUENCE [LARGE SCALE GENOMIC DNA]</scope>
    <source>
        <strain evidence="2 3">A5K-106</strain>
    </source>
</reference>
<sequence length="268" mass="29943">MTQIGEGVAVGATQQSQDEDCWYCKEPPKKEQKKNSITADPDTSQAEVEDQVEENDITNDASALGENLGARPVWHILCPDKEIPTAIIPGAHHCIPGNAAFKHAMKDGLVDFVSEGGDFNLTSDIGYSINHANNGVWLPGNYGVRPKKGHYTKKWSSYPTAFKNEYAKRAIKATGRQFHDAHPNYNKQVKKTLYKIMEKMGEPDKNCPICGKEFDSTRPPFGLVRRLDFVSASYKRVLENLSIKTGRKVQHINGGTRTSNRVITYFKK</sequence>
<dbReference type="EMBL" id="CP059735">
    <property type="protein sequence ID" value="WDD97546.1"/>
    <property type="molecule type" value="Genomic_DNA"/>
</dbReference>
<organism evidence="2 3">
    <name type="scientific">Thalassomonas actiniarum</name>
    <dbReference type="NCBI Taxonomy" id="485447"/>
    <lineage>
        <taxon>Bacteria</taxon>
        <taxon>Pseudomonadati</taxon>
        <taxon>Pseudomonadota</taxon>
        <taxon>Gammaproteobacteria</taxon>
        <taxon>Alteromonadales</taxon>
        <taxon>Colwelliaceae</taxon>
        <taxon>Thalassomonas</taxon>
    </lineage>
</organism>
<dbReference type="InterPro" id="IPR032871">
    <property type="entry name" value="AHH_dom_containing"/>
</dbReference>
<evidence type="ECO:0000313" key="3">
    <source>
        <dbReference type="Proteomes" id="UP000032568"/>
    </source>
</evidence>
<feature type="region of interest" description="Disordered" evidence="1">
    <location>
        <begin position="1"/>
        <end position="20"/>
    </location>
</feature>
<gene>
    <name evidence="2" type="ORF">SG35_019810</name>
</gene>
<proteinExistence type="predicted"/>
<dbReference type="AlphaFoldDB" id="A0AAE9YM88"/>
<feature type="region of interest" description="Disordered" evidence="1">
    <location>
        <begin position="26"/>
        <end position="48"/>
    </location>
</feature>
<dbReference type="RefSeq" id="WP_044835140.1">
    <property type="nucleotide sequence ID" value="NZ_CP059735.1"/>
</dbReference>
<dbReference type="KEGG" id="tact:SG35_019810"/>
<reference evidence="2 3" key="2">
    <citation type="journal article" date="2022" name="Mar. Drugs">
        <title>Bioassay-Guided Fractionation Leads to the Detection of Cholic Acid Generated by the Rare Thalassomonas sp.</title>
        <authorList>
            <person name="Pheiffer F."/>
            <person name="Schneider Y.K."/>
            <person name="Hansen E.H."/>
            <person name="Andersen J.H."/>
            <person name="Isaksson J."/>
            <person name="Busche T."/>
            <person name="R C."/>
            <person name="Kalinowski J."/>
            <person name="Zyl L.V."/>
            <person name="Trindade M."/>
        </authorList>
    </citation>
    <scope>NUCLEOTIDE SEQUENCE [LARGE SCALE GENOMIC DNA]</scope>
    <source>
        <strain evidence="2 3">A5K-106</strain>
    </source>
</reference>
<protein>
    <submittedName>
        <fullName evidence="2">AHH domain-containing protein</fullName>
    </submittedName>
</protein>
<dbReference type="Pfam" id="PF14412">
    <property type="entry name" value="AHH"/>
    <property type="match status" value="1"/>
</dbReference>
<evidence type="ECO:0000313" key="2">
    <source>
        <dbReference type="EMBL" id="WDD97546.1"/>
    </source>
</evidence>
<keyword evidence="3" id="KW-1185">Reference proteome</keyword>
<accession>A0AAE9YM88</accession>
<dbReference type="Proteomes" id="UP000032568">
    <property type="component" value="Chromosome"/>
</dbReference>
<evidence type="ECO:0000256" key="1">
    <source>
        <dbReference type="SAM" id="MobiDB-lite"/>
    </source>
</evidence>